<dbReference type="InterPro" id="IPR027417">
    <property type="entry name" value="P-loop_NTPase"/>
</dbReference>
<dbReference type="InterPro" id="IPR037359">
    <property type="entry name" value="NST/OST"/>
</dbReference>
<dbReference type="RefSeq" id="WP_128147447.1">
    <property type="nucleotide sequence ID" value="NZ_SAVB01000002.1"/>
</dbReference>
<dbReference type="Gene3D" id="3.40.50.300">
    <property type="entry name" value="P-loop containing nucleotide triphosphate hydrolases"/>
    <property type="match status" value="1"/>
</dbReference>
<organism evidence="5 6">
    <name type="scientific">Paenirhodobacter ferrireducens</name>
    <dbReference type="NCBI Taxonomy" id="1215032"/>
    <lineage>
        <taxon>Bacteria</taxon>
        <taxon>Pseudomonadati</taxon>
        <taxon>Pseudomonadota</taxon>
        <taxon>Alphaproteobacteria</taxon>
        <taxon>Rhodobacterales</taxon>
        <taxon>Rhodobacter group</taxon>
        <taxon>Paenirhodobacter</taxon>
    </lineage>
</organism>
<feature type="region of interest" description="Disordered" evidence="3">
    <location>
        <begin position="249"/>
        <end position="287"/>
    </location>
</feature>
<gene>
    <name evidence="5" type="ORF">EOW65_02630</name>
</gene>
<evidence type="ECO:0000313" key="6">
    <source>
        <dbReference type="Proteomes" id="UP000286594"/>
    </source>
</evidence>
<evidence type="ECO:0000256" key="1">
    <source>
        <dbReference type="ARBA" id="ARBA00022679"/>
    </source>
</evidence>
<keyword evidence="1 5" id="KW-0808">Transferase</keyword>
<dbReference type="Pfam" id="PF00685">
    <property type="entry name" value="Sulfotransfer_1"/>
    <property type="match status" value="1"/>
</dbReference>
<sequence length="287" mass="32594">MAQRVSVFGCGGQKGGTTTLHAYLCGHRGLTAPTRKETHFFDDEAQDWSRPDYRRYDTFYPGDDGGRLRVDVTPIYGYWEPSLARIRAYNPEAKLIFLWRDPFQRAQSHWAMQVARGAETLSFSEALAAEEKRLAEAGPLGKGRRLHSYVDRGRYASQLRRAYALFPRAQILNLRSEDLFKAHMDTLNRIATFLGIAPFARVEARHEMKRRGRKDAPPRRADFNFVASRLAGEMAEFATLSGLDISGWSEPPAEVPSVPQAAPKESSVRAPNHQPRDSRKIRNFRKT</sequence>
<evidence type="ECO:0000256" key="2">
    <source>
        <dbReference type="ARBA" id="ARBA00023180"/>
    </source>
</evidence>
<dbReference type="Proteomes" id="UP000286594">
    <property type="component" value="Unassembled WGS sequence"/>
</dbReference>
<dbReference type="PANTHER" id="PTHR10605:SF56">
    <property type="entry name" value="BIFUNCTIONAL HEPARAN SULFATE N-DEACETYLASE_N-SULFOTRANSFERASE"/>
    <property type="match status" value="1"/>
</dbReference>
<evidence type="ECO:0000256" key="3">
    <source>
        <dbReference type="SAM" id="MobiDB-lite"/>
    </source>
</evidence>
<feature type="domain" description="Sulfotransferase" evidence="4">
    <location>
        <begin position="10"/>
        <end position="197"/>
    </location>
</feature>
<keyword evidence="6" id="KW-1185">Reference proteome</keyword>
<keyword evidence="2" id="KW-0325">Glycoprotein</keyword>
<comment type="caution">
    <text evidence="5">The sequence shown here is derived from an EMBL/GenBank/DDBJ whole genome shotgun (WGS) entry which is preliminary data.</text>
</comment>
<proteinExistence type="predicted"/>
<dbReference type="EMBL" id="SAVB01000002">
    <property type="protein sequence ID" value="RWR52487.1"/>
    <property type="molecule type" value="Genomic_DNA"/>
</dbReference>
<name>A0A443LTI9_9RHOB</name>
<dbReference type="SUPFAM" id="SSF52540">
    <property type="entry name" value="P-loop containing nucleoside triphosphate hydrolases"/>
    <property type="match status" value="1"/>
</dbReference>
<dbReference type="GO" id="GO:0008146">
    <property type="term" value="F:sulfotransferase activity"/>
    <property type="evidence" value="ECO:0007669"/>
    <property type="project" value="InterPro"/>
</dbReference>
<dbReference type="AlphaFoldDB" id="A0A443LTI9"/>
<evidence type="ECO:0000313" key="5">
    <source>
        <dbReference type="EMBL" id="RWR52487.1"/>
    </source>
</evidence>
<dbReference type="OrthoDB" id="7210452at2"/>
<dbReference type="InterPro" id="IPR000863">
    <property type="entry name" value="Sulfotransferase_dom"/>
</dbReference>
<reference evidence="5 6" key="1">
    <citation type="submission" date="2019-01" db="EMBL/GenBank/DDBJ databases">
        <title>Sinorhodobacter populi sp. nov. isolated from the symptomatic bark tissue of Populus euramericana canker.</title>
        <authorList>
            <person name="Xu G."/>
        </authorList>
    </citation>
    <scope>NUCLEOTIDE SEQUENCE [LARGE SCALE GENOMIC DNA]</scope>
    <source>
        <strain evidence="5 6">CCTCC AB2012026</strain>
    </source>
</reference>
<accession>A0A443LTI9</accession>
<protein>
    <submittedName>
        <fullName evidence="5">Sulfotransferase</fullName>
    </submittedName>
</protein>
<evidence type="ECO:0000259" key="4">
    <source>
        <dbReference type="Pfam" id="PF00685"/>
    </source>
</evidence>
<dbReference type="PANTHER" id="PTHR10605">
    <property type="entry name" value="HEPARAN SULFATE SULFOTRANSFERASE"/>
    <property type="match status" value="1"/>
</dbReference>